<reference evidence="2" key="1">
    <citation type="submission" date="2013-09" db="EMBL/GenBank/DDBJ databases">
        <title>Corchorus olitorius genome sequencing.</title>
        <authorList>
            <person name="Alam M."/>
            <person name="Haque M.S."/>
            <person name="Islam M.S."/>
            <person name="Emdad E.M."/>
            <person name="Islam M.M."/>
            <person name="Ahmed B."/>
            <person name="Halim A."/>
            <person name="Hossen Q.M.M."/>
            <person name="Hossain M.Z."/>
            <person name="Ahmed R."/>
            <person name="Khan M.M."/>
            <person name="Islam R."/>
            <person name="Rashid M.M."/>
            <person name="Khan S.A."/>
            <person name="Rahman M.S."/>
            <person name="Alam M."/>
            <person name="Yahiya A.S."/>
            <person name="Khan M.S."/>
            <person name="Azam M.S."/>
            <person name="Haque T."/>
            <person name="Lashkar M.Z.H."/>
            <person name="Akhand A.I."/>
            <person name="Morshed G."/>
            <person name="Roy S."/>
            <person name="Uddin K.S."/>
            <person name="Rabeya T."/>
            <person name="Hossain A.S."/>
            <person name="Chowdhury A."/>
            <person name="Snigdha A.R."/>
            <person name="Mortoza M.S."/>
            <person name="Matin S.A."/>
            <person name="Hoque S.M.E."/>
            <person name="Islam M.K."/>
            <person name="Roy D.K."/>
            <person name="Haider R."/>
            <person name="Moosa M.M."/>
            <person name="Elias S.M."/>
            <person name="Hasan A.M."/>
            <person name="Jahan S."/>
            <person name="Shafiuddin M."/>
            <person name="Mahmood N."/>
            <person name="Shommy N.S."/>
        </authorList>
    </citation>
    <scope>NUCLEOTIDE SEQUENCE [LARGE SCALE GENOMIC DNA]</scope>
    <source>
        <strain evidence="2">cv. O-4</strain>
    </source>
</reference>
<evidence type="ECO:0000313" key="1">
    <source>
        <dbReference type="EMBL" id="OMO60570.1"/>
    </source>
</evidence>
<evidence type="ECO:0000313" key="2">
    <source>
        <dbReference type="Proteomes" id="UP000187203"/>
    </source>
</evidence>
<proteinExistence type="predicted"/>
<gene>
    <name evidence="1" type="ORF">COLO4_33806</name>
</gene>
<dbReference type="EMBL" id="AWUE01021875">
    <property type="protein sequence ID" value="OMO60570.1"/>
    <property type="molecule type" value="Genomic_DNA"/>
</dbReference>
<protein>
    <submittedName>
        <fullName evidence="1">Uncharacterized protein</fullName>
    </submittedName>
</protein>
<name>A0A1R3GRF4_9ROSI</name>
<keyword evidence="2" id="KW-1185">Reference proteome</keyword>
<dbReference type="Proteomes" id="UP000187203">
    <property type="component" value="Unassembled WGS sequence"/>
</dbReference>
<organism evidence="1 2">
    <name type="scientific">Corchorus olitorius</name>
    <dbReference type="NCBI Taxonomy" id="93759"/>
    <lineage>
        <taxon>Eukaryota</taxon>
        <taxon>Viridiplantae</taxon>
        <taxon>Streptophyta</taxon>
        <taxon>Embryophyta</taxon>
        <taxon>Tracheophyta</taxon>
        <taxon>Spermatophyta</taxon>
        <taxon>Magnoliopsida</taxon>
        <taxon>eudicotyledons</taxon>
        <taxon>Gunneridae</taxon>
        <taxon>Pentapetalae</taxon>
        <taxon>rosids</taxon>
        <taxon>malvids</taxon>
        <taxon>Malvales</taxon>
        <taxon>Malvaceae</taxon>
        <taxon>Grewioideae</taxon>
        <taxon>Apeibeae</taxon>
        <taxon>Corchorus</taxon>
    </lineage>
</organism>
<sequence>MDAKVGADCFHLIFSNVRYGEFAMKPSNSNQIGAKTPRQDVGTLH</sequence>
<accession>A0A1R3GRF4</accession>
<comment type="caution">
    <text evidence="1">The sequence shown here is derived from an EMBL/GenBank/DDBJ whole genome shotgun (WGS) entry which is preliminary data.</text>
</comment>
<dbReference type="AlphaFoldDB" id="A0A1R3GRF4"/>